<comment type="caution">
    <text evidence="2">The sequence shown here is derived from an EMBL/GenBank/DDBJ whole genome shotgun (WGS) entry which is preliminary data.</text>
</comment>
<reference evidence="2 3" key="1">
    <citation type="journal article" date="2015" name="Genome Biol. Evol.">
        <title>Comparative Genomics of a Bacterivorous Green Alga Reveals Evolutionary Causalities and Consequences of Phago-Mixotrophic Mode of Nutrition.</title>
        <authorList>
            <person name="Burns J.A."/>
            <person name="Paasch A."/>
            <person name="Narechania A."/>
            <person name="Kim E."/>
        </authorList>
    </citation>
    <scope>NUCLEOTIDE SEQUENCE [LARGE SCALE GENOMIC DNA]</scope>
    <source>
        <strain evidence="2 3">PLY_AMNH</strain>
    </source>
</reference>
<name>A0AAE0GHN4_9CHLO</name>
<dbReference type="InterPro" id="IPR000953">
    <property type="entry name" value="Chromo/chromo_shadow_dom"/>
</dbReference>
<accession>A0AAE0GHN4</accession>
<keyword evidence="3" id="KW-1185">Reference proteome</keyword>
<proteinExistence type="predicted"/>
<evidence type="ECO:0000313" key="2">
    <source>
        <dbReference type="EMBL" id="KAK3278160.1"/>
    </source>
</evidence>
<gene>
    <name evidence="2" type="ORF">CYMTET_13882</name>
</gene>
<evidence type="ECO:0000313" key="3">
    <source>
        <dbReference type="Proteomes" id="UP001190700"/>
    </source>
</evidence>
<dbReference type="InterPro" id="IPR016197">
    <property type="entry name" value="Chromo-like_dom_sf"/>
</dbReference>
<dbReference type="EMBL" id="LGRX02005588">
    <property type="protein sequence ID" value="KAK3278160.1"/>
    <property type="molecule type" value="Genomic_DNA"/>
</dbReference>
<dbReference type="AlphaFoldDB" id="A0AAE0GHN4"/>
<feature type="domain" description="Chromo" evidence="1">
    <location>
        <begin position="1"/>
        <end position="61"/>
    </location>
</feature>
<sequence length="103" mass="11945">MTRRVKPTRGGKEVEEFLVRWTGYSNARDSWKSRESLNYGGELGQLAEIERLRLYREGQAREKALLDARNQRKQKREQAKALALLETSDDLDLLDLLDAHVCL</sequence>
<dbReference type="Proteomes" id="UP001190700">
    <property type="component" value="Unassembled WGS sequence"/>
</dbReference>
<evidence type="ECO:0000259" key="1">
    <source>
        <dbReference type="PROSITE" id="PS50013"/>
    </source>
</evidence>
<dbReference type="PROSITE" id="PS50013">
    <property type="entry name" value="CHROMO_2"/>
    <property type="match status" value="1"/>
</dbReference>
<protein>
    <recommendedName>
        <fullName evidence="1">Chromo domain-containing protein</fullName>
    </recommendedName>
</protein>
<dbReference type="Gene3D" id="2.40.50.40">
    <property type="match status" value="1"/>
</dbReference>
<organism evidence="2 3">
    <name type="scientific">Cymbomonas tetramitiformis</name>
    <dbReference type="NCBI Taxonomy" id="36881"/>
    <lineage>
        <taxon>Eukaryota</taxon>
        <taxon>Viridiplantae</taxon>
        <taxon>Chlorophyta</taxon>
        <taxon>Pyramimonadophyceae</taxon>
        <taxon>Pyramimonadales</taxon>
        <taxon>Pyramimonadaceae</taxon>
        <taxon>Cymbomonas</taxon>
    </lineage>
</organism>
<dbReference type="SUPFAM" id="SSF54160">
    <property type="entry name" value="Chromo domain-like"/>
    <property type="match status" value="1"/>
</dbReference>